<organism evidence="2 3">
    <name type="scientific">Brachionus calyciflorus</name>
    <dbReference type="NCBI Taxonomy" id="104777"/>
    <lineage>
        <taxon>Eukaryota</taxon>
        <taxon>Metazoa</taxon>
        <taxon>Spiralia</taxon>
        <taxon>Gnathifera</taxon>
        <taxon>Rotifera</taxon>
        <taxon>Eurotatoria</taxon>
        <taxon>Monogononta</taxon>
        <taxon>Pseudotrocha</taxon>
        <taxon>Ploima</taxon>
        <taxon>Brachionidae</taxon>
        <taxon>Brachionus</taxon>
    </lineage>
</organism>
<dbReference type="Proteomes" id="UP000663879">
    <property type="component" value="Unassembled WGS sequence"/>
</dbReference>
<feature type="non-terminal residue" evidence="2">
    <location>
        <position position="1"/>
    </location>
</feature>
<dbReference type="EMBL" id="CAJNOC010000861">
    <property type="protein sequence ID" value="CAF0810941.1"/>
    <property type="molecule type" value="Genomic_DNA"/>
</dbReference>
<evidence type="ECO:0000313" key="3">
    <source>
        <dbReference type="Proteomes" id="UP000663879"/>
    </source>
</evidence>
<feature type="compositionally biased region" description="Polar residues" evidence="1">
    <location>
        <begin position="74"/>
        <end position="90"/>
    </location>
</feature>
<evidence type="ECO:0000256" key="1">
    <source>
        <dbReference type="SAM" id="MobiDB-lite"/>
    </source>
</evidence>
<comment type="caution">
    <text evidence="2">The sequence shown here is derived from an EMBL/GenBank/DDBJ whole genome shotgun (WGS) entry which is preliminary data.</text>
</comment>
<keyword evidence="3" id="KW-1185">Reference proteome</keyword>
<sequence length="126" mass="14755">MSQIMDSIDDIQLLEYKLHQDSLALTKIIKWEKSIKRRIESAKLQIQILKKERPKQESITNNLRLTETSDFNNSLTESSITKESTNYSKQVNKEVTKNSTPQINFNDCLNKKKINEQQKTIDNIQQ</sequence>
<gene>
    <name evidence="2" type="ORF">OXX778_LOCUS6968</name>
</gene>
<accession>A0A813T889</accession>
<dbReference type="AlphaFoldDB" id="A0A813T889"/>
<reference evidence="2" key="1">
    <citation type="submission" date="2021-02" db="EMBL/GenBank/DDBJ databases">
        <authorList>
            <person name="Nowell W R."/>
        </authorList>
    </citation>
    <scope>NUCLEOTIDE SEQUENCE</scope>
    <source>
        <strain evidence="2">Ploen Becks lab</strain>
    </source>
</reference>
<protein>
    <submittedName>
        <fullName evidence="2">Uncharacterized protein</fullName>
    </submittedName>
</protein>
<name>A0A813T889_9BILA</name>
<feature type="region of interest" description="Disordered" evidence="1">
    <location>
        <begin position="74"/>
        <end position="102"/>
    </location>
</feature>
<proteinExistence type="predicted"/>
<evidence type="ECO:0000313" key="2">
    <source>
        <dbReference type="EMBL" id="CAF0810941.1"/>
    </source>
</evidence>